<dbReference type="EMBL" id="MU253791">
    <property type="protein sequence ID" value="KAG9246828.1"/>
    <property type="molecule type" value="Genomic_DNA"/>
</dbReference>
<organism evidence="1 2">
    <name type="scientific">Calycina marina</name>
    <dbReference type="NCBI Taxonomy" id="1763456"/>
    <lineage>
        <taxon>Eukaryota</taxon>
        <taxon>Fungi</taxon>
        <taxon>Dikarya</taxon>
        <taxon>Ascomycota</taxon>
        <taxon>Pezizomycotina</taxon>
        <taxon>Leotiomycetes</taxon>
        <taxon>Helotiales</taxon>
        <taxon>Pezizellaceae</taxon>
        <taxon>Calycina</taxon>
    </lineage>
</organism>
<dbReference type="OrthoDB" id="4337792at2759"/>
<protein>
    <submittedName>
        <fullName evidence="1">Uncharacterized protein</fullName>
    </submittedName>
</protein>
<keyword evidence="2" id="KW-1185">Reference proteome</keyword>
<reference evidence="1" key="1">
    <citation type="journal article" date="2021" name="IMA Fungus">
        <title>Genomic characterization of three marine fungi, including Emericellopsis atlantica sp. nov. with signatures of a generalist lifestyle and marine biomass degradation.</title>
        <authorList>
            <person name="Hagestad O.C."/>
            <person name="Hou L."/>
            <person name="Andersen J.H."/>
            <person name="Hansen E.H."/>
            <person name="Altermark B."/>
            <person name="Li C."/>
            <person name="Kuhnert E."/>
            <person name="Cox R.J."/>
            <person name="Crous P.W."/>
            <person name="Spatafora J.W."/>
            <person name="Lail K."/>
            <person name="Amirebrahimi M."/>
            <person name="Lipzen A."/>
            <person name="Pangilinan J."/>
            <person name="Andreopoulos W."/>
            <person name="Hayes R.D."/>
            <person name="Ng V."/>
            <person name="Grigoriev I.V."/>
            <person name="Jackson S.A."/>
            <person name="Sutton T.D.S."/>
            <person name="Dobson A.D.W."/>
            <person name="Rama T."/>
        </authorList>
    </citation>
    <scope>NUCLEOTIDE SEQUENCE</scope>
    <source>
        <strain evidence="1">TRa3180A</strain>
    </source>
</reference>
<dbReference type="Proteomes" id="UP000887226">
    <property type="component" value="Unassembled WGS sequence"/>
</dbReference>
<evidence type="ECO:0000313" key="1">
    <source>
        <dbReference type="EMBL" id="KAG9246828.1"/>
    </source>
</evidence>
<accession>A0A9P7Z8I0</accession>
<name>A0A9P7Z8I0_9HELO</name>
<proteinExistence type="predicted"/>
<sequence length="138" mass="15306">MDGCKEASVLFFSYPADRLHPTRFQRNLVDMVLRRLPTAIHRFSAVKSRKEPKYYSLNKVCMDSSVMIVSLSGTAPGEKIEQNKKDDSTQMKCACGGFYKEVTMAASLIAAVEIIFALEEEHASGLYPSVSGRLSHAP</sequence>
<evidence type="ECO:0000313" key="2">
    <source>
        <dbReference type="Proteomes" id="UP000887226"/>
    </source>
</evidence>
<comment type="caution">
    <text evidence="1">The sequence shown here is derived from an EMBL/GenBank/DDBJ whole genome shotgun (WGS) entry which is preliminary data.</text>
</comment>
<dbReference type="AlphaFoldDB" id="A0A9P7Z8I0"/>
<gene>
    <name evidence="1" type="ORF">BJ878DRAFT_252987</name>
</gene>